<dbReference type="STRING" id="683124.SAMN05444337_1819"/>
<keyword evidence="1" id="KW-0802">TPR repeat</keyword>
<gene>
    <name evidence="5" type="ORF">SAMN05444337_1819</name>
</gene>
<name>A0A1M6IMZ4_9FLAO</name>
<keyword evidence="4" id="KW-0812">Transmembrane</keyword>
<evidence type="ECO:0000313" key="6">
    <source>
        <dbReference type="Proteomes" id="UP000184232"/>
    </source>
</evidence>
<evidence type="ECO:0000256" key="2">
    <source>
        <dbReference type="SAM" id="Coils"/>
    </source>
</evidence>
<dbReference type="Proteomes" id="UP000184232">
    <property type="component" value="Unassembled WGS sequence"/>
</dbReference>
<protein>
    <submittedName>
        <fullName evidence="5">Tetratricopeptide repeat-containing protein</fullName>
    </submittedName>
</protein>
<dbReference type="AlphaFoldDB" id="A0A1M6IMZ4"/>
<keyword evidence="4" id="KW-0472">Membrane</keyword>
<sequence length="263" mass="29367">MATYNKRGYKAPKPKDENVENEFNEFEEVVETGESTTAEVFDTLDETANKTEEWVAKNQKVILGVVGAIAILTLGYFFFNKFAVEPKEDKALNDIYQAQTYFNDALAATDTAKDSLFNLALKGGEGKLGFVGVAEQYSGTKSGNLANYYAGMSYLQLKDFKNAETFLLKFKSDDAVLGAMAQGALGDVYSELNKVEDAIEAYKKAASMNENDYTSPRFLLKAAQLAFLNNKKEEAHKLYTQIKENYEGMRESMNVDAYIEMTK</sequence>
<dbReference type="InterPro" id="IPR019734">
    <property type="entry name" value="TPR_rpt"/>
</dbReference>
<dbReference type="Gene3D" id="1.25.40.10">
    <property type="entry name" value="Tetratricopeptide repeat domain"/>
    <property type="match status" value="1"/>
</dbReference>
<evidence type="ECO:0000256" key="3">
    <source>
        <dbReference type="SAM" id="MobiDB-lite"/>
    </source>
</evidence>
<organism evidence="5 6">
    <name type="scientific">Flavobacterium haoranii</name>
    <dbReference type="NCBI Taxonomy" id="683124"/>
    <lineage>
        <taxon>Bacteria</taxon>
        <taxon>Pseudomonadati</taxon>
        <taxon>Bacteroidota</taxon>
        <taxon>Flavobacteriia</taxon>
        <taxon>Flavobacteriales</taxon>
        <taxon>Flavobacteriaceae</taxon>
        <taxon>Flavobacterium</taxon>
    </lineage>
</organism>
<proteinExistence type="predicted"/>
<dbReference type="SUPFAM" id="SSF48452">
    <property type="entry name" value="TPR-like"/>
    <property type="match status" value="1"/>
</dbReference>
<keyword evidence="4" id="KW-1133">Transmembrane helix</keyword>
<keyword evidence="2" id="KW-0175">Coiled coil</keyword>
<dbReference type="OrthoDB" id="9808622at2"/>
<reference evidence="6" key="1">
    <citation type="submission" date="2016-11" db="EMBL/GenBank/DDBJ databases">
        <authorList>
            <person name="Varghese N."/>
            <person name="Submissions S."/>
        </authorList>
    </citation>
    <scope>NUCLEOTIDE SEQUENCE [LARGE SCALE GENOMIC DNA]</scope>
    <source>
        <strain evidence="6">DSM 22807</strain>
    </source>
</reference>
<dbReference type="SMART" id="SM00028">
    <property type="entry name" value="TPR"/>
    <property type="match status" value="1"/>
</dbReference>
<dbReference type="Pfam" id="PF13181">
    <property type="entry name" value="TPR_8"/>
    <property type="match status" value="1"/>
</dbReference>
<dbReference type="EMBL" id="FQZH01000003">
    <property type="protein sequence ID" value="SHJ35844.1"/>
    <property type="molecule type" value="Genomic_DNA"/>
</dbReference>
<feature type="transmembrane region" description="Helical" evidence="4">
    <location>
        <begin position="61"/>
        <end position="79"/>
    </location>
</feature>
<feature type="repeat" description="TPR" evidence="1">
    <location>
        <begin position="179"/>
        <end position="212"/>
    </location>
</feature>
<dbReference type="PROSITE" id="PS50005">
    <property type="entry name" value="TPR"/>
    <property type="match status" value="1"/>
</dbReference>
<keyword evidence="6" id="KW-1185">Reference proteome</keyword>
<feature type="region of interest" description="Disordered" evidence="3">
    <location>
        <begin position="1"/>
        <end position="20"/>
    </location>
</feature>
<accession>A0A1M6IMZ4</accession>
<evidence type="ECO:0000313" key="5">
    <source>
        <dbReference type="EMBL" id="SHJ35844.1"/>
    </source>
</evidence>
<dbReference type="InterPro" id="IPR011990">
    <property type="entry name" value="TPR-like_helical_dom_sf"/>
</dbReference>
<evidence type="ECO:0000256" key="1">
    <source>
        <dbReference type="PROSITE-ProRule" id="PRU00339"/>
    </source>
</evidence>
<dbReference type="RefSeq" id="WP_072784229.1">
    <property type="nucleotide sequence ID" value="NZ_CP045292.1"/>
</dbReference>
<feature type="coiled-coil region" evidence="2">
    <location>
        <begin position="192"/>
        <end position="245"/>
    </location>
</feature>
<evidence type="ECO:0000256" key="4">
    <source>
        <dbReference type="SAM" id="Phobius"/>
    </source>
</evidence>